<dbReference type="PROSITE" id="PS51257">
    <property type="entry name" value="PROKAR_LIPOPROTEIN"/>
    <property type="match status" value="1"/>
</dbReference>
<accession>A0ABX7NSY2</accession>
<evidence type="ECO:0000256" key="1">
    <source>
        <dbReference type="SAM" id="SignalP"/>
    </source>
</evidence>
<feature type="signal peptide" evidence="1">
    <location>
        <begin position="1"/>
        <end position="17"/>
    </location>
</feature>
<gene>
    <name evidence="2" type="ORF">JY651_43830</name>
</gene>
<name>A0ABX7NSY2_9BACT</name>
<keyword evidence="1" id="KW-0732">Signal</keyword>
<evidence type="ECO:0000313" key="2">
    <source>
        <dbReference type="EMBL" id="QSQ22005.1"/>
    </source>
</evidence>
<dbReference type="Gene3D" id="2.60.120.380">
    <property type="match status" value="3"/>
</dbReference>
<reference evidence="2 3" key="1">
    <citation type="submission" date="2021-02" db="EMBL/GenBank/DDBJ databases">
        <title>De Novo genome assembly of isolated myxobacteria.</title>
        <authorList>
            <person name="Stevens D.C."/>
        </authorList>
    </citation>
    <scope>NUCLEOTIDE SEQUENCE [LARGE SCALE GENOMIC DNA]</scope>
    <source>
        <strain evidence="3">SCPEA02</strain>
    </source>
</reference>
<evidence type="ECO:0008006" key="4">
    <source>
        <dbReference type="Google" id="ProtNLM"/>
    </source>
</evidence>
<dbReference type="RefSeq" id="WP_206723582.1">
    <property type="nucleotide sequence ID" value="NZ_CP071090.1"/>
</dbReference>
<keyword evidence="3" id="KW-1185">Reference proteome</keyword>
<evidence type="ECO:0000313" key="3">
    <source>
        <dbReference type="Proteomes" id="UP000662747"/>
    </source>
</evidence>
<dbReference type="EMBL" id="CP071090">
    <property type="protein sequence ID" value="QSQ22005.1"/>
    <property type="molecule type" value="Genomic_DNA"/>
</dbReference>
<dbReference type="Proteomes" id="UP000662747">
    <property type="component" value="Chromosome"/>
</dbReference>
<organism evidence="2 3">
    <name type="scientific">Pyxidicoccus parkwayensis</name>
    <dbReference type="NCBI Taxonomy" id="2813578"/>
    <lineage>
        <taxon>Bacteria</taxon>
        <taxon>Pseudomonadati</taxon>
        <taxon>Myxococcota</taxon>
        <taxon>Myxococcia</taxon>
        <taxon>Myxococcales</taxon>
        <taxon>Cystobacterineae</taxon>
        <taxon>Myxococcaceae</taxon>
        <taxon>Pyxidicoccus</taxon>
    </lineage>
</organism>
<feature type="chain" id="PRO_5046012635" description="Lipoprotein" evidence="1">
    <location>
        <begin position="18"/>
        <end position="622"/>
    </location>
</feature>
<sequence>MSLRHLLSVLVCGLALAACESTVEVPDDAEACAGYQCTAGECFSNAGQPMCRCGAWEAAAGVQCAVGAFETQDEFGGSPGSAEVLTLPMAARTAELQVGRREEVRDRDLFAFTAVPDHAYAFYCGLLTLRECTLRLLDASGRPAALSVGTQVDGSNGVRYGVFKADTAGPWYVEVSSDRYEGTYTYQLEDLGADDHGDTFSEATPLQAYREPPPFSVMHSTPTDADVFTFHAVAGHGYRFSCEHPGASYPVLRMTDGRGQLVDGLQQSTSGRAAALAMATVTTDWYVEVRASSGPFPLLSLCRLEDLGVDEHSDQVEGATPVLLDAPVSVTFQSRSDIDVLTFTAERGHVYLLHADGAGAESCDVGVVDIQGRQMFALGSSLSLTFEPPEPGRYAVMLMRPSAWMPTFLFTVEDLGADDHGDTPATATFIAWGDSVSGRFETPTDTDAIAFPAQAGHVYLAECEPACDMGRDLSGPAPAPFARLGPGQYLVRAQRTEPLALLLRSLGGSNSFTLRLQDVATDDYGGSSSDAEPLMLPASVSGILHTVVDEDVFTVHLMVLHRYRLATNLGSLQLSVALSGGGLATFPQDGLFSVGTSGTYLIRVFGASGLSRPAWSFTLREE</sequence>
<protein>
    <recommendedName>
        <fullName evidence="4">Lipoprotein</fullName>
    </recommendedName>
</protein>
<proteinExistence type="predicted"/>